<gene>
    <name evidence="2" type="ORF">V6N11_018408</name>
</gene>
<feature type="coiled-coil region" evidence="1">
    <location>
        <begin position="44"/>
        <end position="99"/>
    </location>
</feature>
<reference evidence="2 3" key="1">
    <citation type="journal article" date="2024" name="G3 (Bethesda)">
        <title>Genome assembly of Hibiscus sabdariffa L. provides insights into metabolisms of medicinal natural products.</title>
        <authorList>
            <person name="Kim T."/>
        </authorList>
    </citation>
    <scope>NUCLEOTIDE SEQUENCE [LARGE SCALE GENOMIC DNA]</scope>
    <source>
        <strain evidence="2">TK-2024</strain>
        <tissue evidence="2">Old leaves</tissue>
    </source>
</reference>
<keyword evidence="3" id="KW-1185">Reference proteome</keyword>
<evidence type="ECO:0000313" key="3">
    <source>
        <dbReference type="Proteomes" id="UP001396334"/>
    </source>
</evidence>
<proteinExistence type="predicted"/>
<protein>
    <submittedName>
        <fullName evidence="2">Uncharacterized protein</fullName>
    </submittedName>
</protein>
<organism evidence="2 3">
    <name type="scientific">Hibiscus sabdariffa</name>
    <name type="common">roselle</name>
    <dbReference type="NCBI Taxonomy" id="183260"/>
    <lineage>
        <taxon>Eukaryota</taxon>
        <taxon>Viridiplantae</taxon>
        <taxon>Streptophyta</taxon>
        <taxon>Embryophyta</taxon>
        <taxon>Tracheophyta</taxon>
        <taxon>Spermatophyta</taxon>
        <taxon>Magnoliopsida</taxon>
        <taxon>eudicotyledons</taxon>
        <taxon>Gunneridae</taxon>
        <taxon>Pentapetalae</taxon>
        <taxon>rosids</taxon>
        <taxon>malvids</taxon>
        <taxon>Malvales</taxon>
        <taxon>Malvaceae</taxon>
        <taxon>Malvoideae</taxon>
        <taxon>Hibiscus</taxon>
    </lineage>
</organism>
<sequence>MFTIDYEAWRTRRGFDNVPLPDQKNVLSFEEHLKVVPNEVEVVRHECEGEKNELKRRIRELETQSRDLDLDVVYYKKQLRNVEKERDQLAEDFTDLQASHQKIQGKLKVAGMWKTTEEWERADPFPG</sequence>
<dbReference type="EMBL" id="JBBPBN010000008">
    <property type="protein sequence ID" value="KAK9033375.1"/>
    <property type="molecule type" value="Genomic_DNA"/>
</dbReference>
<evidence type="ECO:0000256" key="1">
    <source>
        <dbReference type="SAM" id="Coils"/>
    </source>
</evidence>
<name>A0ABR2T7A3_9ROSI</name>
<evidence type="ECO:0000313" key="2">
    <source>
        <dbReference type="EMBL" id="KAK9033375.1"/>
    </source>
</evidence>
<accession>A0ABR2T7A3</accession>
<keyword evidence="1" id="KW-0175">Coiled coil</keyword>
<dbReference type="Proteomes" id="UP001396334">
    <property type="component" value="Unassembled WGS sequence"/>
</dbReference>
<comment type="caution">
    <text evidence="2">The sequence shown here is derived from an EMBL/GenBank/DDBJ whole genome shotgun (WGS) entry which is preliminary data.</text>
</comment>